<dbReference type="EMBL" id="CM045760">
    <property type="protein sequence ID" value="KAI8028298.1"/>
    <property type="molecule type" value="Genomic_DNA"/>
</dbReference>
<gene>
    <name evidence="1" type="ORF">LOK49_LG02G03327</name>
</gene>
<comment type="caution">
    <text evidence="1">The sequence shown here is derived from an EMBL/GenBank/DDBJ whole genome shotgun (WGS) entry which is preliminary data.</text>
</comment>
<dbReference type="Proteomes" id="UP001060215">
    <property type="component" value="Chromosome 3"/>
</dbReference>
<name>A0ACC0IT79_9ERIC</name>
<keyword evidence="1" id="KW-0378">Hydrolase</keyword>
<evidence type="ECO:0000313" key="1">
    <source>
        <dbReference type="EMBL" id="KAI8028298.1"/>
    </source>
</evidence>
<sequence length="330" mass="38233">MEEKKSKKQKQGMEVKGFDPNDSNEHAIGIQRSLRDVPPAHYNLKVEFFSSFLKYTGTENYESGVFEAGGHKWKLSLHPNGNKRRNVNGHISLYLAIAETKTLPPGWEINVNFKLFVFDHIRDKYLTIQDEEEIKRFHRMKTEWGFDQLLPLDTFTDPSNGYLLDDCCVFGAEVFVIKYNGKGECASIMKDPVKNTFTWNISKFSAIDKDFLFSEEFVVGGRKWKLWFYPKGKANARWKSSSLFLVLADSETLPSERKLYAEYKLRIKDQVKGNHFEKEVRHWFSASSNNWGDQEFVPLSDLDDTSKGFKLSDVVIVEAQIILISCFKDF</sequence>
<evidence type="ECO:0000313" key="2">
    <source>
        <dbReference type="Proteomes" id="UP001060215"/>
    </source>
</evidence>
<organism evidence="1 2">
    <name type="scientific">Camellia lanceoleosa</name>
    <dbReference type="NCBI Taxonomy" id="1840588"/>
    <lineage>
        <taxon>Eukaryota</taxon>
        <taxon>Viridiplantae</taxon>
        <taxon>Streptophyta</taxon>
        <taxon>Embryophyta</taxon>
        <taxon>Tracheophyta</taxon>
        <taxon>Spermatophyta</taxon>
        <taxon>Magnoliopsida</taxon>
        <taxon>eudicotyledons</taxon>
        <taxon>Gunneridae</taxon>
        <taxon>Pentapetalae</taxon>
        <taxon>asterids</taxon>
        <taxon>Ericales</taxon>
        <taxon>Theaceae</taxon>
        <taxon>Camellia</taxon>
    </lineage>
</organism>
<keyword evidence="2" id="KW-1185">Reference proteome</keyword>
<protein>
    <submittedName>
        <fullName evidence="1">Ubiquitin carboxyl-terminal hydrolase 12</fullName>
    </submittedName>
</protein>
<reference evidence="1 2" key="1">
    <citation type="journal article" date="2022" name="Plant J.">
        <title>Chromosome-level genome of Camellia lanceoleosa provides a valuable resource for understanding genome evolution and self-incompatibility.</title>
        <authorList>
            <person name="Gong W."/>
            <person name="Xiao S."/>
            <person name="Wang L."/>
            <person name="Liao Z."/>
            <person name="Chang Y."/>
            <person name="Mo W."/>
            <person name="Hu G."/>
            <person name="Li W."/>
            <person name="Zhao G."/>
            <person name="Zhu H."/>
            <person name="Hu X."/>
            <person name="Ji K."/>
            <person name="Xiang X."/>
            <person name="Song Q."/>
            <person name="Yuan D."/>
            <person name="Jin S."/>
            <person name="Zhang L."/>
        </authorList>
    </citation>
    <scope>NUCLEOTIDE SEQUENCE [LARGE SCALE GENOMIC DNA]</scope>
    <source>
        <strain evidence="1">SQ_2022a</strain>
    </source>
</reference>
<proteinExistence type="predicted"/>
<accession>A0ACC0IT79</accession>